<sequence length="158" mass="18370">MVKKIGDFVKKHGRIPIKHESVSLYSRARLAFDSWNKAINASGFEPNPVRFSKHFVANDGHPCDSLSEKIVDDWLFARKIKHEVKVKYPWNNGMSADFKVGDYWIELFGLTGQLKSYDRLMKLKLNKIKKYRLNSISLYLSDLFPQNRLVEKPGALQR</sequence>
<dbReference type="STRING" id="1817722.A2703_00105"/>
<accession>A0A1F5EXT3</accession>
<dbReference type="Proteomes" id="UP000177979">
    <property type="component" value="Unassembled WGS sequence"/>
</dbReference>
<organism evidence="1 2">
    <name type="scientific">Candidatus Collierbacteria bacterium RIFCSPHIGHO2_01_FULL_50_25</name>
    <dbReference type="NCBI Taxonomy" id="1817722"/>
    <lineage>
        <taxon>Bacteria</taxon>
        <taxon>Candidatus Collieribacteriota</taxon>
    </lineage>
</organism>
<dbReference type="AlphaFoldDB" id="A0A1F5EXT3"/>
<dbReference type="EMBL" id="MFAG01000011">
    <property type="protein sequence ID" value="OGD72177.1"/>
    <property type="molecule type" value="Genomic_DNA"/>
</dbReference>
<proteinExistence type="predicted"/>
<gene>
    <name evidence="1" type="ORF">A2703_00105</name>
</gene>
<name>A0A1F5EXT3_9BACT</name>
<reference evidence="1 2" key="1">
    <citation type="journal article" date="2016" name="Nat. Commun.">
        <title>Thousands of microbial genomes shed light on interconnected biogeochemical processes in an aquifer system.</title>
        <authorList>
            <person name="Anantharaman K."/>
            <person name="Brown C.T."/>
            <person name="Hug L.A."/>
            <person name="Sharon I."/>
            <person name="Castelle C.J."/>
            <person name="Probst A.J."/>
            <person name="Thomas B.C."/>
            <person name="Singh A."/>
            <person name="Wilkins M.J."/>
            <person name="Karaoz U."/>
            <person name="Brodie E.L."/>
            <person name="Williams K.H."/>
            <person name="Hubbard S.S."/>
            <person name="Banfield J.F."/>
        </authorList>
    </citation>
    <scope>NUCLEOTIDE SEQUENCE [LARGE SCALE GENOMIC DNA]</scope>
</reference>
<evidence type="ECO:0000313" key="2">
    <source>
        <dbReference type="Proteomes" id="UP000177979"/>
    </source>
</evidence>
<protein>
    <submittedName>
        <fullName evidence="1">Uncharacterized protein</fullName>
    </submittedName>
</protein>
<evidence type="ECO:0000313" key="1">
    <source>
        <dbReference type="EMBL" id="OGD72177.1"/>
    </source>
</evidence>
<comment type="caution">
    <text evidence="1">The sequence shown here is derived from an EMBL/GenBank/DDBJ whole genome shotgun (WGS) entry which is preliminary data.</text>
</comment>